<dbReference type="InterPro" id="IPR001829">
    <property type="entry name" value="Pili_assmbl_chaperone_bac"/>
</dbReference>
<dbReference type="SUPFAM" id="SSF49584">
    <property type="entry name" value="Periplasmic chaperone C-domain"/>
    <property type="match status" value="1"/>
</dbReference>
<evidence type="ECO:0000256" key="3">
    <source>
        <dbReference type="ARBA" id="ARBA00022558"/>
    </source>
</evidence>
<evidence type="ECO:0000259" key="9">
    <source>
        <dbReference type="Pfam" id="PF02753"/>
    </source>
</evidence>
<evidence type="ECO:0000256" key="1">
    <source>
        <dbReference type="ARBA" id="ARBA00004418"/>
    </source>
</evidence>
<evidence type="ECO:0000256" key="6">
    <source>
        <dbReference type="ARBA" id="ARBA00023186"/>
    </source>
</evidence>
<accession>N9L822</accession>
<dbReference type="InterPro" id="IPR008962">
    <property type="entry name" value="PapD-like_sf"/>
</dbReference>
<dbReference type="PANTHER" id="PTHR30251:SF10">
    <property type="entry name" value="FIMBRIAL CHAPERONE YEHC-RELATED"/>
    <property type="match status" value="1"/>
</dbReference>
<evidence type="ECO:0000313" key="10">
    <source>
        <dbReference type="EMBL" id="ENW92437.1"/>
    </source>
</evidence>
<dbReference type="FunFam" id="2.60.40.10:FF:000458">
    <property type="entry name" value="Molecular chaperone FimC"/>
    <property type="match status" value="1"/>
</dbReference>
<proteinExistence type="inferred from homology"/>
<organism evidence="10 11">
    <name type="scientific">Acinetobacter dispersus</name>
    <dbReference type="NCBI Taxonomy" id="70348"/>
    <lineage>
        <taxon>Bacteria</taxon>
        <taxon>Pseudomonadati</taxon>
        <taxon>Pseudomonadota</taxon>
        <taxon>Gammaproteobacteria</taxon>
        <taxon>Moraxellales</taxon>
        <taxon>Moraxellaceae</taxon>
        <taxon>Acinetobacter</taxon>
    </lineage>
</organism>
<dbReference type="PATRIC" id="fig|1217703.3.peg.2305"/>
<accession>N9SP12</accession>
<evidence type="ECO:0000313" key="11">
    <source>
        <dbReference type="Proteomes" id="UP000013261"/>
    </source>
</evidence>
<keyword evidence="5" id="KW-0574">Periplasm</keyword>
<dbReference type="Gene3D" id="2.60.40.10">
    <property type="entry name" value="Immunoglobulins"/>
    <property type="match status" value="2"/>
</dbReference>
<evidence type="ECO:0000256" key="4">
    <source>
        <dbReference type="ARBA" id="ARBA00022729"/>
    </source>
</evidence>
<keyword evidence="4 7" id="KW-0732">Signal</keyword>
<evidence type="ECO:0000256" key="7">
    <source>
        <dbReference type="SAM" id="SignalP"/>
    </source>
</evidence>
<dbReference type="Pfam" id="PF02753">
    <property type="entry name" value="PapD_C"/>
    <property type="match status" value="1"/>
</dbReference>
<dbReference type="EMBL" id="APRL01000013">
    <property type="protein sequence ID" value="ENW92437.1"/>
    <property type="molecule type" value="Genomic_DNA"/>
</dbReference>
<keyword evidence="6" id="KW-0143">Chaperone</keyword>
<feature type="domain" description="Pili assembly chaperone C-terminal" evidence="9">
    <location>
        <begin position="176"/>
        <end position="237"/>
    </location>
</feature>
<comment type="caution">
    <text evidence="10">The sequence shown here is derived from an EMBL/GenBank/DDBJ whole genome shotgun (WGS) entry which is preliminary data.</text>
</comment>
<dbReference type="InterPro" id="IPR016148">
    <property type="entry name" value="Pili_assmbl_chaperone_C"/>
</dbReference>
<dbReference type="GO" id="GO:0071555">
    <property type="term" value="P:cell wall organization"/>
    <property type="evidence" value="ECO:0007669"/>
    <property type="project" value="InterPro"/>
</dbReference>
<feature type="domain" description="Pili assembly chaperone N-terminal" evidence="8">
    <location>
        <begin position="27"/>
        <end position="154"/>
    </location>
</feature>
<dbReference type="InterPro" id="IPR016147">
    <property type="entry name" value="Pili_assmbl_chaperone_N"/>
</dbReference>
<dbReference type="AlphaFoldDB" id="N9SP12"/>
<keyword evidence="3" id="KW-1029">Fimbrium biogenesis</keyword>
<dbReference type="RefSeq" id="WP_005189354.1">
    <property type="nucleotide sequence ID" value="NZ_CBCSJS010000001.1"/>
</dbReference>
<dbReference type="InterPro" id="IPR050643">
    <property type="entry name" value="Periplasmic_pilus_chap"/>
</dbReference>
<dbReference type="OrthoDB" id="9131059at2"/>
<dbReference type="InterPro" id="IPR013783">
    <property type="entry name" value="Ig-like_fold"/>
</dbReference>
<dbReference type="InterPro" id="IPR036316">
    <property type="entry name" value="Pili_assmbl_chap_C_dom_sf"/>
</dbReference>
<evidence type="ECO:0000259" key="8">
    <source>
        <dbReference type="Pfam" id="PF00345"/>
    </source>
</evidence>
<sequence>MALNSYNFLLGLTMSSALIASQSHAEIILHGTRVIYPSDAREVTLQVSNNGSKPSLVQAWIDEGDAKSTPDQSKVPFMITPPISRVDPTKSQSLRITALPNAAQLNQKQETVFWLNVLDIPPRPTANSKDAVPDNFLQLAIRSRIKFFYRPASIKADANLAGEKLQWAKSGQTLIVKNPTPFHVTMTAVYQQNAGKPVDLLPKGLMLPPFSEDKIQLKAGNTEKLSYVNINDYGGRIEHQIKLQ</sequence>
<reference evidence="10 11" key="1">
    <citation type="submission" date="2013-02" db="EMBL/GenBank/DDBJ databases">
        <title>The Genome Sequence of Acinetobacter sp. ANC 4105.</title>
        <authorList>
            <consortium name="The Broad Institute Genome Sequencing Platform"/>
            <consortium name="The Broad Institute Genome Sequencing Center for Infectious Disease"/>
            <person name="Cerqueira G."/>
            <person name="Feldgarden M."/>
            <person name="Courvalin P."/>
            <person name="Perichon B."/>
            <person name="Grillot-Courvalin C."/>
            <person name="Clermont D."/>
            <person name="Rocha E."/>
            <person name="Yoon E.-J."/>
            <person name="Nemec A."/>
            <person name="Walker B."/>
            <person name="Young S.K."/>
            <person name="Zeng Q."/>
            <person name="Gargeya S."/>
            <person name="Fitzgerald M."/>
            <person name="Haas B."/>
            <person name="Abouelleil A."/>
            <person name="Alvarado L."/>
            <person name="Arachchi H.M."/>
            <person name="Berlin A.M."/>
            <person name="Chapman S.B."/>
            <person name="Dewar J."/>
            <person name="Goldberg J."/>
            <person name="Griggs A."/>
            <person name="Gujja S."/>
            <person name="Hansen M."/>
            <person name="Howarth C."/>
            <person name="Imamovic A."/>
            <person name="Larimer J."/>
            <person name="McCowan C."/>
            <person name="Murphy C."/>
            <person name="Neiman D."/>
            <person name="Pearson M."/>
            <person name="Priest M."/>
            <person name="Roberts A."/>
            <person name="Saif S."/>
            <person name="Shea T."/>
            <person name="Sisk P."/>
            <person name="Sykes S."/>
            <person name="Wortman J."/>
            <person name="Nusbaum C."/>
            <person name="Birren B."/>
        </authorList>
    </citation>
    <scope>NUCLEOTIDE SEQUENCE [LARGE SCALE GENOMIC DNA]</scope>
    <source>
        <strain evidence="10 11">ANC 4105</strain>
    </source>
</reference>
<gene>
    <name evidence="10" type="ORF">F904_02377</name>
</gene>
<dbReference type="SUPFAM" id="SSF49354">
    <property type="entry name" value="PapD-like"/>
    <property type="match status" value="1"/>
</dbReference>
<comment type="subcellular location">
    <subcellularLocation>
        <location evidence="1">Periplasm</location>
    </subcellularLocation>
</comment>
<name>N9SP12_9GAMM</name>
<dbReference type="PANTHER" id="PTHR30251">
    <property type="entry name" value="PILUS ASSEMBLY CHAPERONE"/>
    <property type="match status" value="1"/>
</dbReference>
<dbReference type="Pfam" id="PF00345">
    <property type="entry name" value="PapD_N"/>
    <property type="match status" value="1"/>
</dbReference>
<dbReference type="GeneID" id="300094906"/>
<protein>
    <recommendedName>
        <fullName evidence="12">Pili assembly chaperone N-terminal domain-containing protein</fullName>
    </recommendedName>
</protein>
<feature type="chain" id="PRO_5044488228" description="Pili assembly chaperone N-terminal domain-containing protein" evidence="7">
    <location>
        <begin position="26"/>
        <end position="244"/>
    </location>
</feature>
<accession>A0A6P1LP85</accession>
<feature type="signal peptide" evidence="7">
    <location>
        <begin position="1"/>
        <end position="25"/>
    </location>
</feature>
<evidence type="ECO:0000256" key="5">
    <source>
        <dbReference type="ARBA" id="ARBA00022764"/>
    </source>
</evidence>
<dbReference type="Proteomes" id="UP000013261">
    <property type="component" value="Unassembled WGS sequence"/>
</dbReference>
<dbReference type="GO" id="GO:0030288">
    <property type="term" value="C:outer membrane-bounded periplasmic space"/>
    <property type="evidence" value="ECO:0007669"/>
    <property type="project" value="InterPro"/>
</dbReference>
<keyword evidence="11" id="KW-1185">Reference proteome</keyword>
<dbReference type="PRINTS" id="PR00969">
    <property type="entry name" value="CHAPERONPILI"/>
</dbReference>
<evidence type="ECO:0008006" key="12">
    <source>
        <dbReference type="Google" id="ProtNLM"/>
    </source>
</evidence>
<dbReference type="HOGENOM" id="CLU_070768_0_2_6"/>
<comment type="similarity">
    <text evidence="2">Belongs to the periplasmic pilus chaperone family.</text>
</comment>
<evidence type="ECO:0000256" key="2">
    <source>
        <dbReference type="ARBA" id="ARBA00007399"/>
    </source>
</evidence>